<dbReference type="InterPro" id="IPR002298">
    <property type="entry name" value="DNA_polymerase_A"/>
</dbReference>
<dbReference type="PATRIC" id="fig|1618648.3.peg.546"/>
<dbReference type="SUPFAM" id="SSF56672">
    <property type="entry name" value="DNA/RNA polymerases"/>
    <property type="match status" value="1"/>
</dbReference>
<protein>
    <recommendedName>
        <fullName evidence="2">DNA-directed DNA polymerase</fullName>
        <ecNumber evidence="2">2.7.7.7</ecNumber>
    </recommendedName>
</protein>
<feature type="domain" description="DNA-directed DNA polymerase family A palm" evidence="12">
    <location>
        <begin position="587"/>
        <end position="792"/>
    </location>
</feature>
<dbReference type="InterPro" id="IPR036279">
    <property type="entry name" value="5-3_exonuclease_C_sf"/>
</dbReference>
<dbReference type="PANTHER" id="PTHR10133:SF62">
    <property type="entry name" value="DNA POLYMERASE THETA"/>
    <property type="match status" value="1"/>
</dbReference>
<accession>A0A0G1IUE5</accession>
<comment type="catalytic activity">
    <reaction evidence="10">
        <text>DNA(n) + a 2'-deoxyribonucleoside 5'-triphosphate = DNA(n+1) + diphosphate</text>
        <dbReference type="Rhea" id="RHEA:22508"/>
        <dbReference type="Rhea" id="RHEA-COMP:17339"/>
        <dbReference type="Rhea" id="RHEA-COMP:17340"/>
        <dbReference type="ChEBI" id="CHEBI:33019"/>
        <dbReference type="ChEBI" id="CHEBI:61560"/>
        <dbReference type="ChEBI" id="CHEBI:173112"/>
        <dbReference type="EC" id="2.7.7.7"/>
    </reaction>
</comment>
<dbReference type="CDD" id="cd09859">
    <property type="entry name" value="PIN_53EXO"/>
    <property type="match status" value="1"/>
</dbReference>
<evidence type="ECO:0000256" key="10">
    <source>
        <dbReference type="ARBA" id="ARBA00049244"/>
    </source>
</evidence>
<dbReference type="SUPFAM" id="SSF47807">
    <property type="entry name" value="5' to 3' exonuclease, C-terminal subdomain"/>
    <property type="match status" value="1"/>
</dbReference>
<evidence type="ECO:0000256" key="2">
    <source>
        <dbReference type="ARBA" id="ARBA00012417"/>
    </source>
</evidence>
<dbReference type="GO" id="GO:0006302">
    <property type="term" value="P:double-strand break repair"/>
    <property type="evidence" value="ECO:0007669"/>
    <property type="project" value="TreeGrafter"/>
</dbReference>
<dbReference type="Proteomes" id="UP000033945">
    <property type="component" value="Unassembled WGS sequence"/>
</dbReference>
<dbReference type="FunFam" id="1.10.150.20:FF:000002">
    <property type="entry name" value="DNA polymerase I"/>
    <property type="match status" value="1"/>
</dbReference>
<gene>
    <name evidence="13" type="ORF">UW55_C0007G0031</name>
</gene>
<dbReference type="GO" id="GO:0008409">
    <property type="term" value="F:5'-3' exonuclease activity"/>
    <property type="evidence" value="ECO:0007669"/>
    <property type="project" value="InterPro"/>
</dbReference>
<dbReference type="SUPFAM" id="SSF88723">
    <property type="entry name" value="PIN domain-like"/>
    <property type="match status" value="1"/>
</dbReference>
<proteinExistence type="inferred from homology"/>
<keyword evidence="8" id="KW-0238">DNA-binding</keyword>
<evidence type="ECO:0000256" key="5">
    <source>
        <dbReference type="ARBA" id="ARBA00022705"/>
    </source>
</evidence>
<feature type="domain" description="5'-3' exonuclease" evidence="11">
    <location>
        <begin position="1"/>
        <end position="272"/>
    </location>
</feature>
<comment type="caution">
    <text evidence="13">The sequence shown here is derived from an EMBL/GenBank/DDBJ whole genome shotgun (WGS) entry which is preliminary data.</text>
</comment>
<evidence type="ECO:0000256" key="3">
    <source>
        <dbReference type="ARBA" id="ARBA00022679"/>
    </source>
</evidence>
<keyword evidence="3" id="KW-0808">Transferase</keyword>
<keyword evidence="4" id="KW-0548">Nucleotidyltransferase</keyword>
<dbReference type="Gene3D" id="3.30.70.370">
    <property type="match status" value="1"/>
</dbReference>
<dbReference type="CDD" id="cd08637">
    <property type="entry name" value="DNA_pol_A_pol_I_C"/>
    <property type="match status" value="1"/>
</dbReference>
<dbReference type="InterPro" id="IPR020045">
    <property type="entry name" value="DNA_polI_H3TH"/>
</dbReference>
<organism evidence="13 14">
    <name type="scientific">Candidatus Giovannonibacteria bacterium GW2011_GWA2_44_26</name>
    <dbReference type="NCBI Taxonomy" id="1618648"/>
    <lineage>
        <taxon>Bacteria</taxon>
        <taxon>Candidatus Giovannoniibacteriota</taxon>
    </lineage>
</organism>
<dbReference type="Pfam" id="PF02739">
    <property type="entry name" value="5_3_exonuc_N"/>
    <property type="match status" value="1"/>
</dbReference>
<evidence type="ECO:0000256" key="9">
    <source>
        <dbReference type="ARBA" id="ARBA00023204"/>
    </source>
</evidence>
<dbReference type="GO" id="GO:0003887">
    <property type="term" value="F:DNA-directed DNA polymerase activity"/>
    <property type="evidence" value="ECO:0007669"/>
    <property type="project" value="UniProtKB-KW"/>
</dbReference>
<dbReference type="Pfam" id="PF00476">
    <property type="entry name" value="DNA_pol_A"/>
    <property type="match status" value="1"/>
</dbReference>
<dbReference type="InterPro" id="IPR029060">
    <property type="entry name" value="PIN-like_dom_sf"/>
</dbReference>
<dbReference type="Pfam" id="PF01367">
    <property type="entry name" value="5_3_exonuc"/>
    <property type="match status" value="1"/>
</dbReference>
<dbReference type="Gene3D" id="1.20.1060.10">
    <property type="entry name" value="Taq DNA Polymerase, Chain T, domain 4"/>
    <property type="match status" value="1"/>
</dbReference>
<dbReference type="EMBL" id="LCIT01000007">
    <property type="protein sequence ID" value="KKT62991.1"/>
    <property type="molecule type" value="Genomic_DNA"/>
</dbReference>
<evidence type="ECO:0000256" key="4">
    <source>
        <dbReference type="ARBA" id="ARBA00022695"/>
    </source>
</evidence>
<sequence>MKTLVLLDTHALIHRAYHALPKFVSKNTGEPTGALYGLSTMLLKVIRELKPDYIVAAFDRAEPTFRHDAYDGYKAQRPEAEKDLVRQLIRAHDIVGAFGIPILDAVGFEADDVLGTIIEALRRNPPAGGLKTIIVSGDMDTLQLVEGEKVVVFTLRKGIEDTMIYDEKKVEERFGFGPKFITDFKGLKGDPSDNIMGVRGIGEKTATDIIKQFGTIENLYKKLESGNAAGKLKDKTIQLLKEHKKDAFFSKTLAIIRKDAPVKFALPAKQFDLNSKTLTKIFTELGFTSLTARINNGNNRVVRQEKKIAKEKEKAAKIPANAVFFPADEASLEAVPIKKWLEISENKTLVSPDVKAVIKFLKRRGLPEPKIFFDLSVAAWVAESTAKISEPPDIADLPEIYEKLQKLAKERGVEKVLYEIEFPIIPILAEMEYRGISIDRKFLEKFKKETQAKLGELQDKIFKFAGRDFNINSPAQLGNILVAMGIFSAEGGSASGGEGKIKKTKTGKISTKENELVKLRGKSPIIDLILEFRELNKLLNTYINPILKLSFKDEKIHTTLKQTGTVTGRLSSEEPNLQNIPIRSDFGARIRDAFIASPGFTFAAFDYSQIELRILAAAAKDAKMIEAFKKGVDIHKFTAANLNNLPMDQVTDKMRSRAKTINFGIVYGMGVRQLAQSTGMNLTEAQKFYHEYFNDFPEIKKYIEHIKNETKKTGYAETLLGRKRFFDLEAIRGNGFLESQMERMAVNAVIQGTDADIVKLAMVAVHKELDSRKIRPILQVHDELLYEVADDIIKEAVPRIRFIMESVYKLAVPLSVDVKIGKRWGSLVKYIK</sequence>
<dbReference type="EC" id="2.7.7.7" evidence="2"/>
<evidence type="ECO:0000259" key="12">
    <source>
        <dbReference type="SMART" id="SM00482"/>
    </source>
</evidence>
<keyword evidence="7" id="KW-0239">DNA-directed DNA polymerase</keyword>
<dbReference type="CDD" id="cd09898">
    <property type="entry name" value="H3TH_53EXO"/>
    <property type="match status" value="1"/>
</dbReference>
<reference evidence="13 14" key="1">
    <citation type="journal article" date="2015" name="Nature">
        <title>rRNA introns, odd ribosomes, and small enigmatic genomes across a large radiation of phyla.</title>
        <authorList>
            <person name="Brown C.T."/>
            <person name="Hug L.A."/>
            <person name="Thomas B.C."/>
            <person name="Sharon I."/>
            <person name="Castelle C.J."/>
            <person name="Singh A."/>
            <person name="Wilkins M.J."/>
            <person name="Williams K.H."/>
            <person name="Banfield J.F."/>
        </authorList>
    </citation>
    <scope>NUCLEOTIDE SEQUENCE [LARGE SCALE GENOMIC DNA]</scope>
</reference>
<dbReference type="InterPro" id="IPR043502">
    <property type="entry name" value="DNA/RNA_pol_sf"/>
</dbReference>
<dbReference type="InterPro" id="IPR019760">
    <property type="entry name" value="DNA-dir_DNA_pol_A_CS"/>
</dbReference>
<dbReference type="SMART" id="SM00482">
    <property type="entry name" value="POLAc"/>
    <property type="match status" value="1"/>
</dbReference>
<dbReference type="Gene3D" id="3.40.50.1010">
    <property type="entry name" value="5'-nuclease"/>
    <property type="match status" value="1"/>
</dbReference>
<dbReference type="InterPro" id="IPR008918">
    <property type="entry name" value="HhH2"/>
</dbReference>
<dbReference type="GO" id="GO:0006261">
    <property type="term" value="P:DNA-templated DNA replication"/>
    <property type="evidence" value="ECO:0007669"/>
    <property type="project" value="InterPro"/>
</dbReference>
<keyword evidence="9" id="KW-0234">DNA repair</keyword>
<evidence type="ECO:0000313" key="13">
    <source>
        <dbReference type="EMBL" id="KKT62991.1"/>
    </source>
</evidence>
<evidence type="ECO:0000256" key="7">
    <source>
        <dbReference type="ARBA" id="ARBA00022932"/>
    </source>
</evidence>
<name>A0A0G1IUE5_9BACT</name>
<keyword evidence="6" id="KW-0227">DNA damage</keyword>
<dbReference type="AlphaFoldDB" id="A0A0G1IUE5"/>
<dbReference type="PRINTS" id="PR00868">
    <property type="entry name" value="DNAPOLI"/>
</dbReference>
<comment type="similarity">
    <text evidence="1">Belongs to the DNA polymerase type-A family.</text>
</comment>
<dbReference type="InterPro" id="IPR001098">
    <property type="entry name" value="DNA-dir_DNA_pol_A_palm_dom"/>
</dbReference>
<dbReference type="FunFam" id="1.10.150.20:FF:000003">
    <property type="entry name" value="DNA polymerase I"/>
    <property type="match status" value="1"/>
</dbReference>
<dbReference type="PROSITE" id="PS00447">
    <property type="entry name" value="DNA_POLYMERASE_A"/>
    <property type="match status" value="1"/>
</dbReference>
<dbReference type="SMART" id="SM00475">
    <property type="entry name" value="53EXOc"/>
    <property type="match status" value="1"/>
</dbReference>
<dbReference type="InterPro" id="IPR002421">
    <property type="entry name" value="5-3_exonuclease"/>
</dbReference>
<keyword evidence="5" id="KW-0235">DNA replication</keyword>
<evidence type="ECO:0000313" key="14">
    <source>
        <dbReference type="Proteomes" id="UP000033945"/>
    </source>
</evidence>
<dbReference type="InterPro" id="IPR020046">
    <property type="entry name" value="5-3_exonucl_a-hlix_arch_N"/>
</dbReference>
<dbReference type="PANTHER" id="PTHR10133">
    <property type="entry name" value="DNA POLYMERASE I"/>
    <property type="match status" value="1"/>
</dbReference>
<evidence type="ECO:0000259" key="11">
    <source>
        <dbReference type="SMART" id="SM00475"/>
    </source>
</evidence>
<evidence type="ECO:0000256" key="6">
    <source>
        <dbReference type="ARBA" id="ARBA00022763"/>
    </source>
</evidence>
<dbReference type="GO" id="GO:0003677">
    <property type="term" value="F:DNA binding"/>
    <property type="evidence" value="ECO:0007669"/>
    <property type="project" value="UniProtKB-KW"/>
</dbReference>
<dbReference type="Gene3D" id="3.30.420.10">
    <property type="entry name" value="Ribonuclease H-like superfamily/Ribonuclease H"/>
    <property type="match status" value="1"/>
</dbReference>
<evidence type="ECO:0000256" key="8">
    <source>
        <dbReference type="ARBA" id="ARBA00023125"/>
    </source>
</evidence>
<dbReference type="Gene3D" id="1.10.150.20">
    <property type="entry name" value="5' to 3' exonuclease, C-terminal subdomain"/>
    <property type="match status" value="2"/>
</dbReference>
<dbReference type="InterPro" id="IPR036397">
    <property type="entry name" value="RNaseH_sf"/>
</dbReference>
<dbReference type="SMART" id="SM00279">
    <property type="entry name" value="HhH2"/>
    <property type="match status" value="1"/>
</dbReference>
<evidence type="ECO:0000256" key="1">
    <source>
        <dbReference type="ARBA" id="ARBA00007705"/>
    </source>
</evidence>